<proteinExistence type="predicted"/>
<keyword evidence="3" id="KW-1185">Reference proteome</keyword>
<dbReference type="Proteomes" id="UP000054359">
    <property type="component" value="Unassembled WGS sequence"/>
</dbReference>
<reference evidence="2 3" key="1">
    <citation type="submission" date="2013-11" db="EMBL/GenBank/DDBJ databases">
        <title>Genome sequencing of Stegodyphus mimosarum.</title>
        <authorList>
            <person name="Bechsgaard J."/>
        </authorList>
    </citation>
    <scope>NUCLEOTIDE SEQUENCE [LARGE SCALE GENOMIC DNA]</scope>
</reference>
<evidence type="ECO:0000313" key="3">
    <source>
        <dbReference type="Proteomes" id="UP000054359"/>
    </source>
</evidence>
<sequence>MGVVRNSNSRNSHVICNGEDYYDEDKSQYSRSPRGSILQSHNSLDRIHEDDKPCQRSLSLLRRGSSRYRKKRHGNNQQV</sequence>
<evidence type="ECO:0000313" key="2">
    <source>
        <dbReference type="EMBL" id="KFM82090.1"/>
    </source>
</evidence>
<dbReference type="AlphaFoldDB" id="A0A087UXK1"/>
<accession>A0A087UXK1</accession>
<feature type="region of interest" description="Disordered" evidence="1">
    <location>
        <begin position="1"/>
        <end position="79"/>
    </location>
</feature>
<evidence type="ECO:0000256" key="1">
    <source>
        <dbReference type="SAM" id="MobiDB-lite"/>
    </source>
</evidence>
<dbReference type="EMBL" id="KK122161">
    <property type="protein sequence ID" value="KFM82090.1"/>
    <property type="molecule type" value="Genomic_DNA"/>
</dbReference>
<feature type="compositionally biased region" description="Basic and acidic residues" evidence="1">
    <location>
        <begin position="43"/>
        <end position="54"/>
    </location>
</feature>
<name>A0A087UXK1_STEMI</name>
<feature type="non-terminal residue" evidence="2">
    <location>
        <position position="79"/>
    </location>
</feature>
<feature type="compositionally biased region" description="Polar residues" evidence="1">
    <location>
        <begin position="1"/>
        <end position="14"/>
    </location>
</feature>
<protein>
    <submittedName>
        <fullName evidence="2">Uncharacterized protein</fullName>
    </submittedName>
</protein>
<feature type="compositionally biased region" description="Polar residues" evidence="1">
    <location>
        <begin position="29"/>
        <end position="42"/>
    </location>
</feature>
<gene>
    <name evidence="2" type="ORF">X975_01025</name>
</gene>
<feature type="compositionally biased region" description="Basic residues" evidence="1">
    <location>
        <begin position="64"/>
        <end position="79"/>
    </location>
</feature>
<organism evidence="2 3">
    <name type="scientific">Stegodyphus mimosarum</name>
    <name type="common">African social velvet spider</name>
    <dbReference type="NCBI Taxonomy" id="407821"/>
    <lineage>
        <taxon>Eukaryota</taxon>
        <taxon>Metazoa</taxon>
        <taxon>Ecdysozoa</taxon>
        <taxon>Arthropoda</taxon>
        <taxon>Chelicerata</taxon>
        <taxon>Arachnida</taxon>
        <taxon>Araneae</taxon>
        <taxon>Araneomorphae</taxon>
        <taxon>Entelegynae</taxon>
        <taxon>Eresoidea</taxon>
        <taxon>Eresidae</taxon>
        <taxon>Stegodyphus</taxon>
    </lineage>
</organism>